<feature type="domain" description="Enoyl reductase (ER)" evidence="3">
    <location>
        <begin position="16"/>
        <end position="334"/>
    </location>
</feature>
<dbReference type="InterPro" id="IPR011032">
    <property type="entry name" value="GroES-like_sf"/>
</dbReference>
<dbReference type="InterPro" id="IPR036291">
    <property type="entry name" value="NAD(P)-bd_dom_sf"/>
</dbReference>
<dbReference type="EMBL" id="EF087116">
    <property type="protein sequence ID" value="ABK26371.1"/>
    <property type="molecule type" value="mRNA"/>
</dbReference>
<sequence>MTIGRAIVQTVFPGSNPAESLSLVSKEKPRPSPRNVLVRMIASAVNPIDLIYIRDGSLRRFENKGAVHGSEGVGVIAEIGEAVTSCRVGERVIPLLFWKYYCDRGEGGWQDYVEVAEEDVVPVPDTMSDAVAAQFVINPWTMYGMLLDLQIPKGKYLLQTAAGSVLGRQCIQLAKHWDIKTINIVRRDELKNELIAIGADEVINSEKEDIAMRVKEITNGEGAYAGIDAVGGVLFKVVARNVRDKGTVFIYGTLGSSDVVVGIDDLMREVKVSWWNLNAFAEDEDNKKKCISDMLKLMDQKVITPLAGRTFTLDEFGKAIIESEKYARGGKILLIN</sequence>
<dbReference type="InterPro" id="IPR020843">
    <property type="entry name" value="ER"/>
</dbReference>
<reference evidence="4" key="1">
    <citation type="journal article" date="2008" name="BMC Genomics">
        <title>A conifer genomics resource of 200,000 spruce (Picea spp.) ESTs and 6,464 high-quality, sequence-finished full-length cDNAs for Sitka spruce (Picea sitchensis).</title>
        <authorList>
            <person name="Ralph S.G."/>
            <person name="Chun H.J."/>
            <person name="Kolosova N."/>
            <person name="Cooper D."/>
            <person name="Oddy C."/>
            <person name="Ritland C.E."/>
            <person name="Kirkpatrick R."/>
            <person name="Moore R."/>
            <person name="Barber S."/>
            <person name="Holt R.A."/>
            <person name="Jones S.J."/>
            <person name="Marra M.A."/>
            <person name="Douglas C.J."/>
            <person name="Ritland K."/>
            <person name="Bohlmann J."/>
        </authorList>
    </citation>
    <scope>NUCLEOTIDE SEQUENCE</scope>
    <source>
        <tissue evidence="4">Green portion of the leader tissue</tissue>
    </source>
</reference>
<dbReference type="CDD" id="cd05282">
    <property type="entry name" value="ETR_like"/>
    <property type="match status" value="1"/>
</dbReference>
<dbReference type="SUPFAM" id="SSF50129">
    <property type="entry name" value="GroES-like"/>
    <property type="match status" value="1"/>
</dbReference>
<organism evidence="4">
    <name type="scientific">Picea sitchensis</name>
    <name type="common">Sitka spruce</name>
    <name type="synonym">Pinus sitchensis</name>
    <dbReference type="NCBI Taxonomy" id="3332"/>
    <lineage>
        <taxon>Eukaryota</taxon>
        <taxon>Viridiplantae</taxon>
        <taxon>Streptophyta</taxon>
        <taxon>Embryophyta</taxon>
        <taxon>Tracheophyta</taxon>
        <taxon>Spermatophyta</taxon>
        <taxon>Pinopsida</taxon>
        <taxon>Pinidae</taxon>
        <taxon>Conifers I</taxon>
        <taxon>Pinales</taxon>
        <taxon>Pinaceae</taxon>
        <taxon>Picea</taxon>
    </lineage>
</organism>
<dbReference type="PANTHER" id="PTHR48106:SF2">
    <property type="entry name" value="ZN2+-BINDING DEHYDROGENASE"/>
    <property type="match status" value="1"/>
</dbReference>
<evidence type="ECO:0000256" key="1">
    <source>
        <dbReference type="ARBA" id="ARBA00022857"/>
    </source>
</evidence>
<dbReference type="Gene3D" id="3.40.50.720">
    <property type="entry name" value="NAD(P)-binding Rossmann-like Domain"/>
    <property type="match status" value="1"/>
</dbReference>
<dbReference type="GO" id="GO:0016651">
    <property type="term" value="F:oxidoreductase activity, acting on NAD(P)H"/>
    <property type="evidence" value="ECO:0007669"/>
    <property type="project" value="TreeGrafter"/>
</dbReference>
<evidence type="ECO:0000313" key="4">
    <source>
        <dbReference type="EMBL" id="ABK26371.1"/>
    </source>
</evidence>
<dbReference type="Pfam" id="PF00107">
    <property type="entry name" value="ADH_zinc_N"/>
    <property type="match status" value="1"/>
</dbReference>
<proteinExistence type="evidence at transcript level"/>
<dbReference type="InterPro" id="IPR013154">
    <property type="entry name" value="ADH-like_N"/>
</dbReference>
<dbReference type="Gene3D" id="3.90.180.10">
    <property type="entry name" value="Medium-chain alcohol dehydrogenases, catalytic domain"/>
    <property type="match status" value="1"/>
</dbReference>
<evidence type="ECO:0000259" key="3">
    <source>
        <dbReference type="SMART" id="SM00829"/>
    </source>
</evidence>
<evidence type="ECO:0000256" key="2">
    <source>
        <dbReference type="ARBA" id="ARBA00023002"/>
    </source>
</evidence>
<dbReference type="AlphaFoldDB" id="A9P0G0"/>
<dbReference type="InterPro" id="IPR013149">
    <property type="entry name" value="ADH-like_C"/>
</dbReference>
<name>A9P0G0_PICSI</name>
<keyword evidence="1" id="KW-0521">NADP</keyword>
<dbReference type="SMART" id="SM00829">
    <property type="entry name" value="PKS_ER"/>
    <property type="match status" value="1"/>
</dbReference>
<keyword evidence="2" id="KW-0560">Oxidoreductase</keyword>
<dbReference type="SUPFAM" id="SSF51735">
    <property type="entry name" value="NAD(P)-binding Rossmann-fold domains"/>
    <property type="match status" value="1"/>
</dbReference>
<dbReference type="Pfam" id="PF08240">
    <property type="entry name" value="ADH_N"/>
    <property type="match status" value="1"/>
</dbReference>
<dbReference type="PANTHER" id="PTHR48106">
    <property type="entry name" value="QUINONE OXIDOREDUCTASE PIG3-RELATED"/>
    <property type="match status" value="1"/>
</dbReference>
<dbReference type="GO" id="GO:0070402">
    <property type="term" value="F:NADPH binding"/>
    <property type="evidence" value="ECO:0007669"/>
    <property type="project" value="TreeGrafter"/>
</dbReference>
<protein>
    <recommendedName>
        <fullName evidence="3">Enoyl reductase (ER) domain-containing protein</fullName>
    </recommendedName>
</protein>
<accession>A9P0G0</accession>